<name>A0A2R6NTN5_9APHY</name>
<comment type="caution">
    <text evidence="1">The sequence shown here is derived from an EMBL/GenBank/DDBJ whole genome shotgun (WGS) entry which is preliminary data.</text>
</comment>
<reference evidence="1 2" key="1">
    <citation type="submission" date="2018-02" db="EMBL/GenBank/DDBJ databases">
        <title>Genome sequence of the basidiomycete white-rot fungus Phlebia centrifuga.</title>
        <authorList>
            <person name="Granchi Z."/>
            <person name="Peng M."/>
            <person name="de Vries R.P."/>
            <person name="Hilden K."/>
            <person name="Makela M.R."/>
            <person name="Grigoriev I."/>
            <person name="Riley R."/>
        </authorList>
    </citation>
    <scope>NUCLEOTIDE SEQUENCE [LARGE SCALE GENOMIC DNA]</scope>
    <source>
        <strain evidence="1 2">FBCC195</strain>
    </source>
</reference>
<dbReference type="AlphaFoldDB" id="A0A2R6NTN5"/>
<dbReference type="Proteomes" id="UP000186601">
    <property type="component" value="Unassembled WGS sequence"/>
</dbReference>
<dbReference type="EMBL" id="MLYV02000843">
    <property type="protein sequence ID" value="PSR76471.1"/>
    <property type="molecule type" value="Genomic_DNA"/>
</dbReference>
<organism evidence="1 2">
    <name type="scientific">Hermanssonia centrifuga</name>
    <dbReference type="NCBI Taxonomy" id="98765"/>
    <lineage>
        <taxon>Eukaryota</taxon>
        <taxon>Fungi</taxon>
        <taxon>Dikarya</taxon>
        <taxon>Basidiomycota</taxon>
        <taxon>Agaricomycotina</taxon>
        <taxon>Agaricomycetes</taxon>
        <taxon>Polyporales</taxon>
        <taxon>Meruliaceae</taxon>
        <taxon>Hermanssonia</taxon>
    </lineage>
</organism>
<evidence type="ECO:0000313" key="1">
    <source>
        <dbReference type="EMBL" id="PSR76471.1"/>
    </source>
</evidence>
<sequence length="613" mass="68612">MFWLFSSDLSLYIFSFLQLKDIYTLYLLSHDIHRFLRQHEATIYHQLAVSHHFITAGTSLEDAVLAEQTRGTSGWLDGTETWKELCRRWIVMDHNWAGRGSVQEGGYLTFEGDVRLFQIDESERTILAVTEISFKKVLTVRAVEDGRLLWSLADVYGLDYSDGFILLFRNNSGIEIWRRASDVNRLVKDGVPVTTPLGKPSPLAATPSQLEKARPLILGSGTDYNLRGRYVPHGFLPSFSGAPFRDSCFKYPILAAIDREAPHVVQLYNVAEGVFLRAVDLDALAKGCSLSRQQQWSSGDALLLDIDISGDYLCATFHAGVLVTTLYDEEDSTQPSSRLRTTGTGEVVTSSVLFDEDFGPFEARQIAHRLEKGATPNRKESEGAKLFSGDASLASVSGIDALERYAAVSPAEKDSNPESLPLVRAGHWRTSGFISAKFSPDGRHIVAGTVFGLLLLFSDFARIFRGLSTVPENIQRLDVGEPLRDIIWETDNRRIAFRTEPGDMFIADLDPQHHSNLDVASGSRMRLEDALFHRLRDFSSLYGMAFGNMHMRKTGFWFVWDVAKLHEDIRERAKSQGQYITYGSDGKNPQIGSGKVITVCFIEFTNNVIDKVV</sequence>
<proteinExistence type="predicted"/>
<evidence type="ECO:0008006" key="3">
    <source>
        <dbReference type="Google" id="ProtNLM"/>
    </source>
</evidence>
<evidence type="ECO:0000313" key="2">
    <source>
        <dbReference type="Proteomes" id="UP000186601"/>
    </source>
</evidence>
<gene>
    <name evidence="1" type="ORF">PHLCEN_2v8446</name>
</gene>
<keyword evidence="2" id="KW-1185">Reference proteome</keyword>
<dbReference type="OrthoDB" id="550575at2759"/>
<dbReference type="SUPFAM" id="SSF50969">
    <property type="entry name" value="YVTN repeat-like/Quinoprotein amine dehydrogenase"/>
    <property type="match status" value="1"/>
</dbReference>
<accession>A0A2R6NTN5</accession>
<protein>
    <recommendedName>
        <fullName evidence="3">F-box domain-containing protein</fullName>
    </recommendedName>
</protein>
<dbReference type="InterPro" id="IPR011044">
    <property type="entry name" value="Quino_amine_DH_bsu"/>
</dbReference>